<dbReference type="PANTHER" id="PTHR22954:SF3">
    <property type="entry name" value="PROTEIN CBG08539"/>
    <property type="match status" value="1"/>
</dbReference>
<accession>A0A026WF05</accession>
<name>A0A026WF05_OOCBI</name>
<dbReference type="EMBL" id="KK107279">
    <property type="protein sequence ID" value="EZA53594.1"/>
    <property type="molecule type" value="Genomic_DNA"/>
</dbReference>
<evidence type="ECO:0000313" key="1">
    <source>
        <dbReference type="EMBL" id="EZA53594.1"/>
    </source>
</evidence>
<keyword evidence="2" id="KW-1185">Reference proteome</keyword>
<proteinExistence type="predicted"/>
<reference evidence="1 2" key="1">
    <citation type="journal article" date="2014" name="Curr. Biol.">
        <title>The genome of the clonal raider ant Cerapachys biroi.</title>
        <authorList>
            <person name="Oxley P.R."/>
            <person name="Ji L."/>
            <person name="Fetter-Pruneda I."/>
            <person name="McKenzie S.K."/>
            <person name="Li C."/>
            <person name="Hu H."/>
            <person name="Zhang G."/>
            <person name="Kronauer D.J."/>
        </authorList>
    </citation>
    <scope>NUCLEOTIDE SEQUENCE [LARGE SCALE GENOMIC DNA]</scope>
</reference>
<dbReference type="Pfam" id="PF03564">
    <property type="entry name" value="DUF1759"/>
    <property type="match status" value="1"/>
</dbReference>
<protein>
    <submittedName>
        <fullName evidence="1">Uncharacterized protein</fullName>
    </submittedName>
</protein>
<feature type="non-terminal residue" evidence="1">
    <location>
        <position position="1"/>
    </location>
</feature>
<dbReference type="STRING" id="2015173.A0A026WF05"/>
<dbReference type="Proteomes" id="UP000053097">
    <property type="component" value="Unassembled WGS sequence"/>
</dbReference>
<dbReference type="OMA" id="HEGADAM"/>
<dbReference type="InterPro" id="IPR005312">
    <property type="entry name" value="DUF1759"/>
</dbReference>
<dbReference type="AlphaFoldDB" id="A0A026WF05"/>
<evidence type="ECO:0000313" key="2">
    <source>
        <dbReference type="Proteomes" id="UP000053097"/>
    </source>
</evidence>
<sequence>WMLFKDAFVSLIHDNRNLLDVQKFQYLRNTLKDEALQVISSLNTSVENYSIAWDLLKDHYENKKLIINSHLSKLLEFPVVTKDKYVSLKQFIMHIRTHLKALQVFSSAYRQMGYSYHIFGSK</sequence>
<organism evidence="1 2">
    <name type="scientific">Ooceraea biroi</name>
    <name type="common">Clonal raider ant</name>
    <name type="synonym">Cerapachys biroi</name>
    <dbReference type="NCBI Taxonomy" id="2015173"/>
    <lineage>
        <taxon>Eukaryota</taxon>
        <taxon>Metazoa</taxon>
        <taxon>Ecdysozoa</taxon>
        <taxon>Arthropoda</taxon>
        <taxon>Hexapoda</taxon>
        <taxon>Insecta</taxon>
        <taxon>Pterygota</taxon>
        <taxon>Neoptera</taxon>
        <taxon>Endopterygota</taxon>
        <taxon>Hymenoptera</taxon>
        <taxon>Apocrita</taxon>
        <taxon>Aculeata</taxon>
        <taxon>Formicoidea</taxon>
        <taxon>Formicidae</taxon>
        <taxon>Dorylinae</taxon>
        <taxon>Ooceraea</taxon>
    </lineage>
</organism>
<dbReference type="PANTHER" id="PTHR22954">
    <property type="entry name" value="RETROVIRAL PROTEASE-RELATED"/>
    <property type="match status" value="1"/>
</dbReference>
<gene>
    <name evidence="1" type="ORF">X777_06950</name>
</gene>